<evidence type="ECO:0000256" key="5">
    <source>
        <dbReference type="ARBA" id="ARBA00023235"/>
    </source>
</evidence>
<dbReference type="PANTHER" id="PTHR43713:SF3">
    <property type="entry name" value="GLUTAMATE-1-SEMIALDEHYDE 2,1-AMINOMUTASE 1, CHLOROPLASTIC-RELATED"/>
    <property type="match status" value="1"/>
</dbReference>
<dbReference type="EMBL" id="CP010951">
    <property type="protein sequence ID" value="AMO22826.1"/>
    <property type="molecule type" value="Genomic_DNA"/>
</dbReference>
<dbReference type="PANTHER" id="PTHR43713">
    <property type="entry name" value="GLUTAMATE-1-SEMIALDEHYDE 2,1-AMINOMUTASE"/>
    <property type="match status" value="1"/>
</dbReference>
<dbReference type="InterPro" id="IPR015422">
    <property type="entry name" value="PyrdxlP-dep_Trfase_small"/>
</dbReference>
<dbReference type="HAMAP" id="MF_00375">
    <property type="entry name" value="HemL_aminotrans_3"/>
    <property type="match status" value="1"/>
</dbReference>
<dbReference type="GO" id="GO:0030170">
    <property type="term" value="F:pyridoxal phosphate binding"/>
    <property type="evidence" value="ECO:0007669"/>
    <property type="project" value="InterPro"/>
</dbReference>
<comment type="catalytic activity">
    <reaction evidence="7">
        <text>(S)-4-amino-5-oxopentanoate = 5-aminolevulinate</text>
        <dbReference type="Rhea" id="RHEA:14265"/>
        <dbReference type="ChEBI" id="CHEBI:57501"/>
        <dbReference type="ChEBI" id="CHEBI:356416"/>
        <dbReference type="EC" id="5.4.3.8"/>
    </reaction>
</comment>
<dbReference type="InterPro" id="IPR005814">
    <property type="entry name" value="Aminotrans_3"/>
</dbReference>
<keyword evidence="5 7" id="KW-0413">Isomerase</keyword>
<gene>
    <name evidence="7" type="primary">hemL</name>
    <name evidence="8" type="ORF">UC35_07895</name>
</gene>
<keyword evidence="7" id="KW-0963">Cytoplasm</keyword>
<name>A0A127JS72_9BURK</name>
<comment type="pathway">
    <text evidence="2">Porphyrin-containing compound metabolism; protoporphyrin-IX biosynthesis; 5-aminolevulinate from L-glutamyl-tRNA(Glu): step 2/2.</text>
</comment>
<organism evidence="8 9">
    <name type="scientific">Ramlibacter tataouinensis</name>
    <dbReference type="NCBI Taxonomy" id="94132"/>
    <lineage>
        <taxon>Bacteria</taxon>
        <taxon>Pseudomonadati</taxon>
        <taxon>Pseudomonadota</taxon>
        <taxon>Betaproteobacteria</taxon>
        <taxon>Burkholderiales</taxon>
        <taxon>Comamonadaceae</taxon>
        <taxon>Ramlibacter</taxon>
    </lineage>
</organism>
<accession>A0A127JS72</accession>
<feature type="modified residue" description="N6-(pyridoxal phosphate)lysine" evidence="7">
    <location>
        <position position="273"/>
    </location>
</feature>
<comment type="subunit">
    <text evidence="7">Homodimer.</text>
</comment>
<dbReference type="SUPFAM" id="SSF53383">
    <property type="entry name" value="PLP-dependent transferases"/>
    <property type="match status" value="1"/>
</dbReference>
<dbReference type="InterPro" id="IPR004639">
    <property type="entry name" value="4pyrrol_synth_GluAld_NH2Trfase"/>
</dbReference>
<dbReference type="PATRIC" id="fig|94132.3.peg.1610"/>
<dbReference type="GO" id="GO:0042286">
    <property type="term" value="F:glutamate-1-semialdehyde 2,1-aminomutase activity"/>
    <property type="evidence" value="ECO:0007669"/>
    <property type="project" value="UniProtKB-UniRule"/>
</dbReference>
<dbReference type="RefSeq" id="WP_061497811.1">
    <property type="nucleotide sequence ID" value="NZ_CP010951.1"/>
</dbReference>
<dbReference type="GO" id="GO:0008483">
    <property type="term" value="F:transaminase activity"/>
    <property type="evidence" value="ECO:0007669"/>
    <property type="project" value="UniProtKB-KW"/>
</dbReference>
<protein>
    <recommendedName>
        <fullName evidence="7">Glutamate-1-semialdehyde 2,1-aminomutase</fullName>
        <shortName evidence="7">GSA</shortName>
        <ecNumber evidence="7">5.4.3.8</ecNumber>
    </recommendedName>
    <alternativeName>
        <fullName evidence="7">Glutamate-1-semialdehyde aminotransferase</fullName>
        <shortName evidence="7">GSA-AT</shortName>
    </alternativeName>
</protein>
<reference evidence="8 9" key="1">
    <citation type="journal article" date="2014" name="Int. J. Syst. Evol. Microbiol.">
        <title>Ramlibacter solisilvae sp. nov., isolated from forest soil, and emended description of the genus Ramlibacter.</title>
        <authorList>
            <person name="Lee H.J."/>
            <person name="Lee S.H."/>
            <person name="Lee S.S."/>
            <person name="Lee J.S."/>
            <person name="Kim Y."/>
            <person name="Kim S.C."/>
            <person name="Jeon C.O."/>
        </authorList>
    </citation>
    <scope>NUCLEOTIDE SEQUENCE [LARGE SCALE GENOMIC DNA]</scope>
    <source>
        <strain evidence="8 9">5-10</strain>
    </source>
</reference>
<evidence type="ECO:0000256" key="2">
    <source>
        <dbReference type="ARBA" id="ARBA00004819"/>
    </source>
</evidence>
<keyword evidence="4 7" id="KW-0663">Pyridoxal phosphate</keyword>
<comment type="similarity">
    <text evidence="3 7">Belongs to the class-III pyridoxal-phosphate-dependent aminotransferase family. HemL subfamily.</text>
</comment>
<dbReference type="UniPathway" id="UPA00251">
    <property type="reaction ID" value="UER00317"/>
</dbReference>
<dbReference type="NCBIfam" id="NF000818">
    <property type="entry name" value="PRK00062.1"/>
    <property type="match status" value="1"/>
</dbReference>
<keyword evidence="9" id="KW-1185">Reference proteome</keyword>
<evidence type="ECO:0000256" key="3">
    <source>
        <dbReference type="ARBA" id="ARBA00008981"/>
    </source>
</evidence>
<evidence type="ECO:0000256" key="6">
    <source>
        <dbReference type="ARBA" id="ARBA00023244"/>
    </source>
</evidence>
<evidence type="ECO:0000313" key="9">
    <source>
        <dbReference type="Proteomes" id="UP000070433"/>
    </source>
</evidence>
<evidence type="ECO:0000256" key="1">
    <source>
        <dbReference type="ARBA" id="ARBA00001933"/>
    </source>
</evidence>
<dbReference type="Pfam" id="PF00202">
    <property type="entry name" value="Aminotran_3"/>
    <property type="match status" value="1"/>
</dbReference>
<evidence type="ECO:0000313" key="8">
    <source>
        <dbReference type="EMBL" id="AMO22826.1"/>
    </source>
</evidence>
<dbReference type="Proteomes" id="UP000070433">
    <property type="component" value="Chromosome"/>
</dbReference>
<dbReference type="Gene3D" id="3.40.640.10">
    <property type="entry name" value="Type I PLP-dependent aspartate aminotransferase-like (Major domain)"/>
    <property type="match status" value="1"/>
</dbReference>
<dbReference type="InterPro" id="IPR015421">
    <property type="entry name" value="PyrdxlP-dep_Trfase_major"/>
</dbReference>
<dbReference type="GO" id="GO:0006782">
    <property type="term" value="P:protoporphyrinogen IX biosynthetic process"/>
    <property type="evidence" value="ECO:0007669"/>
    <property type="project" value="UniProtKB-UniRule"/>
</dbReference>
<sequence length="433" mass="45829">MGNPDLNQQLFDRARRSIPGGVNSPVRAFKAVGGTPRFVQRAQGPHFWDAQGTRYIDYIGSWGPMILGHGHPAVLEAVLRAAQDGFSFGAPTEREIDLAETIISLVPSLEMVRLVSSGTEAAMSAIRLARGATGRSKIIKFEGCYHGHADALLVKAGSGLATFGNPTSAGVPPEVVQHTLVLEYNNLAQLEQAFALHGQDIACLMIEPIAGNMNFVRASLPFMKKCRELCTKNGALLVFDEVMTGFRVALGGAQSVYAKSLPGFAPDLTVMGKVIGGGMPLAAFGGSRAIMELLAPLGPVYQAGTLSGNPVATACGLATLKEISRPGFFETLSARTASLVEGLKYAASQAGVAFSADCEGGMFGFFLLPELPQNYTQVMRSESARFNALFHGLLDRGIYIAPALYEAGFVSSAHTEADIAETVAAARQVFAKL</sequence>
<dbReference type="OrthoDB" id="3398487at2"/>
<evidence type="ECO:0000256" key="7">
    <source>
        <dbReference type="HAMAP-Rule" id="MF_00375"/>
    </source>
</evidence>
<dbReference type="EC" id="5.4.3.8" evidence="7"/>
<comment type="cofactor">
    <cofactor evidence="1 7">
        <name>pyridoxal 5'-phosphate</name>
        <dbReference type="ChEBI" id="CHEBI:597326"/>
    </cofactor>
</comment>
<proteinExistence type="inferred from homology"/>
<evidence type="ECO:0000256" key="4">
    <source>
        <dbReference type="ARBA" id="ARBA00022898"/>
    </source>
</evidence>
<dbReference type="NCBIfam" id="TIGR00713">
    <property type="entry name" value="hemL"/>
    <property type="match status" value="1"/>
</dbReference>
<keyword evidence="6 7" id="KW-0627">Porphyrin biosynthesis</keyword>
<dbReference type="InterPro" id="IPR015424">
    <property type="entry name" value="PyrdxlP-dep_Trfase"/>
</dbReference>
<dbReference type="GO" id="GO:0005737">
    <property type="term" value="C:cytoplasm"/>
    <property type="evidence" value="ECO:0007669"/>
    <property type="project" value="UniProtKB-SubCell"/>
</dbReference>
<keyword evidence="8" id="KW-0808">Transferase</keyword>
<dbReference type="AlphaFoldDB" id="A0A127JS72"/>
<comment type="subcellular location">
    <subcellularLocation>
        <location evidence="7">Cytoplasm</location>
    </subcellularLocation>
</comment>
<keyword evidence="8" id="KW-0032">Aminotransferase</keyword>
<dbReference type="Gene3D" id="3.90.1150.10">
    <property type="entry name" value="Aspartate Aminotransferase, domain 1"/>
    <property type="match status" value="1"/>
</dbReference>
<dbReference type="CDD" id="cd00610">
    <property type="entry name" value="OAT_like"/>
    <property type="match status" value="1"/>
</dbReference>
<dbReference type="FunFam" id="3.40.640.10:FF:000021">
    <property type="entry name" value="Glutamate-1-semialdehyde 2,1-aminomutase"/>
    <property type="match status" value="1"/>
</dbReference>